<protein>
    <submittedName>
        <fullName evidence="1">Uncharacterized protein</fullName>
    </submittedName>
</protein>
<sequence length="54" mass="6009">MENVRILDHEPSWFERGKGGYLHPCTKTGTEQGRGPLPTLAHLGPYVNIAHPDN</sequence>
<gene>
    <name evidence="1" type="ORF">DPMN_052171</name>
</gene>
<reference evidence="1" key="1">
    <citation type="journal article" date="2019" name="bioRxiv">
        <title>The Genome of the Zebra Mussel, Dreissena polymorpha: A Resource for Invasive Species Research.</title>
        <authorList>
            <person name="McCartney M.A."/>
            <person name="Auch B."/>
            <person name="Kono T."/>
            <person name="Mallez S."/>
            <person name="Zhang Y."/>
            <person name="Obille A."/>
            <person name="Becker A."/>
            <person name="Abrahante J.E."/>
            <person name="Garbe J."/>
            <person name="Badalamenti J.P."/>
            <person name="Herman A."/>
            <person name="Mangelson H."/>
            <person name="Liachko I."/>
            <person name="Sullivan S."/>
            <person name="Sone E.D."/>
            <person name="Koren S."/>
            <person name="Silverstein K.A.T."/>
            <person name="Beckman K.B."/>
            <person name="Gohl D.M."/>
        </authorList>
    </citation>
    <scope>NUCLEOTIDE SEQUENCE</scope>
    <source>
        <strain evidence="1">Duluth1</strain>
        <tissue evidence="1">Whole animal</tissue>
    </source>
</reference>
<accession>A0A9D4HPL2</accession>
<name>A0A9D4HPL2_DREPO</name>
<organism evidence="1 2">
    <name type="scientific">Dreissena polymorpha</name>
    <name type="common">Zebra mussel</name>
    <name type="synonym">Mytilus polymorpha</name>
    <dbReference type="NCBI Taxonomy" id="45954"/>
    <lineage>
        <taxon>Eukaryota</taxon>
        <taxon>Metazoa</taxon>
        <taxon>Spiralia</taxon>
        <taxon>Lophotrochozoa</taxon>
        <taxon>Mollusca</taxon>
        <taxon>Bivalvia</taxon>
        <taxon>Autobranchia</taxon>
        <taxon>Heteroconchia</taxon>
        <taxon>Euheterodonta</taxon>
        <taxon>Imparidentia</taxon>
        <taxon>Neoheterodontei</taxon>
        <taxon>Myida</taxon>
        <taxon>Dreissenoidea</taxon>
        <taxon>Dreissenidae</taxon>
        <taxon>Dreissena</taxon>
    </lineage>
</organism>
<dbReference type="Proteomes" id="UP000828390">
    <property type="component" value="Unassembled WGS sequence"/>
</dbReference>
<proteinExistence type="predicted"/>
<reference evidence="1" key="2">
    <citation type="submission" date="2020-11" db="EMBL/GenBank/DDBJ databases">
        <authorList>
            <person name="McCartney M.A."/>
            <person name="Auch B."/>
            <person name="Kono T."/>
            <person name="Mallez S."/>
            <person name="Becker A."/>
            <person name="Gohl D.M."/>
            <person name="Silverstein K.A.T."/>
            <person name="Koren S."/>
            <person name="Bechman K.B."/>
            <person name="Herman A."/>
            <person name="Abrahante J.E."/>
            <person name="Garbe J."/>
        </authorList>
    </citation>
    <scope>NUCLEOTIDE SEQUENCE</scope>
    <source>
        <strain evidence="1">Duluth1</strain>
        <tissue evidence="1">Whole animal</tissue>
    </source>
</reference>
<evidence type="ECO:0000313" key="1">
    <source>
        <dbReference type="EMBL" id="KAH3726311.1"/>
    </source>
</evidence>
<comment type="caution">
    <text evidence="1">The sequence shown here is derived from an EMBL/GenBank/DDBJ whole genome shotgun (WGS) entry which is preliminary data.</text>
</comment>
<dbReference type="EMBL" id="JAIWYP010000012">
    <property type="protein sequence ID" value="KAH3726311.1"/>
    <property type="molecule type" value="Genomic_DNA"/>
</dbReference>
<evidence type="ECO:0000313" key="2">
    <source>
        <dbReference type="Proteomes" id="UP000828390"/>
    </source>
</evidence>
<dbReference type="AlphaFoldDB" id="A0A9D4HPL2"/>
<keyword evidence="2" id="KW-1185">Reference proteome</keyword>